<evidence type="ECO:0000256" key="1">
    <source>
        <dbReference type="SAM" id="Phobius"/>
    </source>
</evidence>
<keyword evidence="1" id="KW-0472">Membrane</keyword>
<keyword evidence="1" id="KW-0812">Transmembrane</keyword>
<organism evidence="3 4">
    <name type="scientific">Halorientalis brevis</name>
    <dbReference type="NCBI Taxonomy" id="1126241"/>
    <lineage>
        <taxon>Archaea</taxon>
        <taxon>Methanobacteriati</taxon>
        <taxon>Methanobacteriota</taxon>
        <taxon>Stenosarchaea group</taxon>
        <taxon>Halobacteria</taxon>
        <taxon>Halobacteriales</taxon>
        <taxon>Haloarculaceae</taxon>
        <taxon>Halorientalis</taxon>
    </lineage>
</organism>
<name>A0ABD6CCQ5_9EURY</name>
<dbReference type="EMBL" id="JBHUDJ010000003">
    <property type="protein sequence ID" value="MFD1587149.1"/>
    <property type="molecule type" value="Genomic_DNA"/>
</dbReference>
<feature type="domain" description="DUF7344" evidence="2">
    <location>
        <begin position="16"/>
        <end position="96"/>
    </location>
</feature>
<keyword evidence="4" id="KW-1185">Reference proteome</keyword>
<evidence type="ECO:0000259" key="2">
    <source>
        <dbReference type="Pfam" id="PF24035"/>
    </source>
</evidence>
<proteinExistence type="predicted"/>
<dbReference type="Gene3D" id="1.10.10.10">
    <property type="entry name" value="Winged helix-like DNA-binding domain superfamily/Winged helix DNA-binding domain"/>
    <property type="match status" value="1"/>
</dbReference>
<feature type="transmembrane region" description="Helical" evidence="1">
    <location>
        <begin position="144"/>
        <end position="165"/>
    </location>
</feature>
<dbReference type="InterPro" id="IPR055768">
    <property type="entry name" value="DUF7344"/>
</dbReference>
<feature type="transmembrane region" description="Helical" evidence="1">
    <location>
        <begin position="120"/>
        <end position="138"/>
    </location>
</feature>
<protein>
    <recommendedName>
        <fullName evidence="2">DUF7344 domain-containing protein</fullName>
    </recommendedName>
</protein>
<evidence type="ECO:0000313" key="4">
    <source>
        <dbReference type="Proteomes" id="UP001597119"/>
    </source>
</evidence>
<evidence type="ECO:0000313" key="3">
    <source>
        <dbReference type="EMBL" id="MFD1587149.1"/>
    </source>
</evidence>
<reference evidence="3 4" key="1">
    <citation type="journal article" date="2019" name="Int. J. Syst. Evol. Microbiol.">
        <title>The Global Catalogue of Microorganisms (GCM) 10K type strain sequencing project: providing services to taxonomists for standard genome sequencing and annotation.</title>
        <authorList>
            <consortium name="The Broad Institute Genomics Platform"/>
            <consortium name="The Broad Institute Genome Sequencing Center for Infectious Disease"/>
            <person name="Wu L."/>
            <person name="Ma J."/>
        </authorList>
    </citation>
    <scope>NUCLEOTIDE SEQUENCE [LARGE SCALE GENOMIC DNA]</scope>
    <source>
        <strain evidence="3 4">CGMCC 1.12125</strain>
    </source>
</reference>
<dbReference type="InterPro" id="IPR036388">
    <property type="entry name" value="WH-like_DNA-bd_sf"/>
</dbReference>
<dbReference type="Proteomes" id="UP001597119">
    <property type="component" value="Unassembled WGS sequence"/>
</dbReference>
<accession>A0ABD6CCQ5</accession>
<dbReference type="RefSeq" id="WP_247374850.1">
    <property type="nucleotide sequence ID" value="NZ_JALLGV010000001.1"/>
</dbReference>
<dbReference type="AlphaFoldDB" id="A0ABD6CCQ5"/>
<comment type="caution">
    <text evidence="3">The sequence shown here is derived from an EMBL/GenBank/DDBJ whole genome shotgun (WGS) entry which is preliminary data.</text>
</comment>
<dbReference type="Pfam" id="PF24035">
    <property type="entry name" value="DUF7344"/>
    <property type="match status" value="1"/>
</dbReference>
<gene>
    <name evidence="3" type="ORF">ACFR9U_09145</name>
</gene>
<keyword evidence="1" id="KW-1133">Transmembrane helix</keyword>
<sequence>MVDGEERSVLRADDVFEVLGNQRRRYVFHHLKRHAGRDVYLEELTDRVAAWESGEPVNNISQRKHNSVRTALRQSHLPMMDDRGVVEYDRDQQTVSLAPAAANLDVYLDVVGRGDIPWSLYYLGLTIVCGLLVVAAFVGLPPFAAVGEIGITGLFVAIVGASALVQRYVGYTEMRLGADHEPPDLIRQ</sequence>